<comment type="caution">
    <text evidence="1">The sequence shown here is derived from an EMBL/GenBank/DDBJ whole genome shotgun (WGS) entry which is preliminary data.</text>
</comment>
<gene>
    <name evidence="1" type="ORF">Vafri_14030</name>
</gene>
<dbReference type="AlphaFoldDB" id="A0A8J4BI17"/>
<protein>
    <submittedName>
        <fullName evidence="1">Uncharacterized protein</fullName>
    </submittedName>
</protein>
<evidence type="ECO:0000313" key="2">
    <source>
        <dbReference type="Proteomes" id="UP000747399"/>
    </source>
</evidence>
<reference evidence="1" key="1">
    <citation type="journal article" date="2021" name="Proc. Natl. Acad. Sci. U.S.A.">
        <title>Three genomes in the algal genus Volvox reveal the fate of a haploid sex-determining region after a transition to homothallism.</title>
        <authorList>
            <person name="Yamamoto K."/>
            <person name="Hamaji T."/>
            <person name="Kawai-Toyooka H."/>
            <person name="Matsuzaki R."/>
            <person name="Takahashi F."/>
            <person name="Nishimura Y."/>
            <person name="Kawachi M."/>
            <person name="Noguchi H."/>
            <person name="Minakuchi Y."/>
            <person name="Umen J.G."/>
            <person name="Toyoda A."/>
            <person name="Nozaki H."/>
        </authorList>
    </citation>
    <scope>NUCLEOTIDE SEQUENCE</scope>
    <source>
        <strain evidence="1">NIES-3780</strain>
    </source>
</reference>
<keyword evidence="2" id="KW-1185">Reference proteome</keyword>
<proteinExistence type="predicted"/>
<dbReference type="Proteomes" id="UP000747399">
    <property type="component" value="Unassembled WGS sequence"/>
</dbReference>
<sequence>MLSMFPSPHGTKSSPVEVYINCPLVPAGGCPDSLLEIDMVSAAAMQPSIGIVDIAAGFGPARPGDVATTRVRRTLTSIGSNNPVVGRRAWAFWKVCHGGITVPWMVFMAG</sequence>
<accession>A0A8J4BI17</accession>
<evidence type="ECO:0000313" key="1">
    <source>
        <dbReference type="EMBL" id="GIL59073.1"/>
    </source>
</evidence>
<name>A0A8J4BI17_9CHLO</name>
<organism evidence="1 2">
    <name type="scientific">Volvox africanus</name>
    <dbReference type="NCBI Taxonomy" id="51714"/>
    <lineage>
        <taxon>Eukaryota</taxon>
        <taxon>Viridiplantae</taxon>
        <taxon>Chlorophyta</taxon>
        <taxon>core chlorophytes</taxon>
        <taxon>Chlorophyceae</taxon>
        <taxon>CS clade</taxon>
        <taxon>Chlamydomonadales</taxon>
        <taxon>Volvocaceae</taxon>
        <taxon>Volvox</taxon>
    </lineage>
</organism>
<dbReference type="EMBL" id="BNCO01000033">
    <property type="protein sequence ID" value="GIL59073.1"/>
    <property type="molecule type" value="Genomic_DNA"/>
</dbReference>